<evidence type="ECO:0000256" key="1">
    <source>
        <dbReference type="PROSITE-ProRule" id="PRU00169"/>
    </source>
</evidence>
<dbReference type="GO" id="GO:0003677">
    <property type="term" value="F:DNA binding"/>
    <property type="evidence" value="ECO:0007669"/>
    <property type="project" value="UniProtKB-KW"/>
</dbReference>
<dbReference type="EMBL" id="FUWH01000009">
    <property type="protein sequence ID" value="SKA06772.1"/>
    <property type="molecule type" value="Genomic_DNA"/>
</dbReference>
<dbReference type="Gene3D" id="3.40.50.2300">
    <property type="match status" value="1"/>
</dbReference>
<reference evidence="4 5" key="1">
    <citation type="submission" date="2017-02" db="EMBL/GenBank/DDBJ databases">
        <authorList>
            <person name="Peterson S.W."/>
        </authorList>
    </citation>
    <scope>NUCLEOTIDE SEQUENCE [LARGE SCALE GENOMIC DNA]</scope>
    <source>
        <strain evidence="4 5">DSM 22335</strain>
    </source>
</reference>
<dbReference type="PANTHER" id="PTHR37299:SF1">
    <property type="entry name" value="STAGE 0 SPORULATION PROTEIN A HOMOLOG"/>
    <property type="match status" value="1"/>
</dbReference>
<dbReference type="Gene3D" id="2.40.50.1020">
    <property type="entry name" value="LytTr DNA-binding domain"/>
    <property type="match status" value="1"/>
</dbReference>
<name>A0A1T4QSN5_9BACT</name>
<feature type="domain" description="HTH LytTR-type" evidence="3">
    <location>
        <begin position="142"/>
        <end position="239"/>
    </location>
</feature>
<evidence type="ECO:0000313" key="5">
    <source>
        <dbReference type="Proteomes" id="UP000190888"/>
    </source>
</evidence>
<proteinExistence type="predicted"/>
<dbReference type="InterPro" id="IPR011006">
    <property type="entry name" value="CheY-like_superfamily"/>
</dbReference>
<dbReference type="InterPro" id="IPR007492">
    <property type="entry name" value="LytTR_DNA-bd_dom"/>
</dbReference>
<dbReference type="AlphaFoldDB" id="A0A1T4QSN5"/>
<dbReference type="PROSITE" id="PS50110">
    <property type="entry name" value="RESPONSE_REGULATORY"/>
    <property type="match status" value="1"/>
</dbReference>
<accession>A0A1T4QSN5</accession>
<dbReference type="RefSeq" id="WP_078832179.1">
    <property type="nucleotide sequence ID" value="NZ_FUWH01000009.1"/>
</dbReference>
<dbReference type="SMART" id="SM00850">
    <property type="entry name" value="LytTR"/>
    <property type="match status" value="1"/>
</dbReference>
<feature type="domain" description="Response regulatory" evidence="2">
    <location>
        <begin position="5"/>
        <end position="116"/>
    </location>
</feature>
<feature type="modified residue" description="4-aspartylphosphate" evidence="1">
    <location>
        <position position="56"/>
    </location>
</feature>
<evidence type="ECO:0000259" key="3">
    <source>
        <dbReference type="PROSITE" id="PS50930"/>
    </source>
</evidence>
<dbReference type="Proteomes" id="UP000190888">
    <property type="component" value="Unassembled WGS sequence"/>
</dbReference>
<dbReference type="InterPro" id="IPR046947">
    <property type="entry name" value="LytR-like"/>
</dbReference>
<protein>
    <submittedName>
        <fullName evidence="4">DNA-binding response regulator, LytR/AlgR family</fullName>
    </submittedName>
</protein>
<dbReference type="Pfam" id="PF04397">
    <property type="entry name" value="LytTR"/>
    <property type="match status" value="1"/>
</dbReference>
<evidence type="ECO:0000259" key="2">
    <source>
        <dbReference type="PROSITE" id="PS50110"/>
    </source>
</evidence>
<organism evidence="4 5">
    <name type="scientific">Sediminibacterium ginsengisoli</name>
    <dbReference type="NCBI Taxonomy" id="413434"/>
    <lineage>
        <taxon>Bacteria</taxon>
        <taxon>Pseudomonadati</taxon>
        <taxon>Bacteroidota</taxon>
        <taxon>Chitinophagia</taxon>
        <taxon>Chitinophagales</taxon>
        <taxon>Chitinophagaceae</taxon>
        <taxon>Sediminibacterium</taxon>
    </lineage>
</organism>
<dbReference type="PANTHER" id="PTHR37299">
    <property type="entry name" value="TRANSCRIPTIONAL REGULATOR-RELATED"/>
    <property type="match status" value="1"/>
</dbReference>
<dbReference type="OrthoDB" id="9787344at2"/>
<dbReference type="GO" id="GO:0000156">
    <property type="term" value="F:phosphorelay response regulator activity"/>
    <property type="evidence" value="ECO:0007669"/>
    <property type="project" value="InterPro"/>
</dbReference>
<sequence length="242" mass="27114">MNRITCMIVEDEPHAMQLLEDHIGKTALLDLRSCCYDAGEALAFLATNKVDVIFLDINMPLLSGLEMAAMIAPDQKIIFTTAYSDYALDSFEFHVIDYLLKPVTFRRFMQAVSKLRASLPAPAGEGSVVAEPAPEETSADHMFVKSGRQLHKIQFSEIRYIEAMKEYLRIDTGKEKVLVYKRMKEMALLLPASFVRVHNSYIVNMNHVSSADAASVTVAGTVLPVSAGYRDGFMTRIRHYLV</sequence>
<dbReference type="SUPFAM" id="SSF52172">
    <property type="entry name" value="CheY-like"/>
    <property type="match status" value="1"/>
</dbReference>
<keyword evidence="5" id="KW-1185">Reference proteome</keyword>
<dbReference type="STRING" id="413434.SAMN04488132_10981"/>
<gene>
    <name evidence="4" type="ORF">SAMN04488132_10981</name>
</gene>
<keyword evidence="4" id="KW-0238">DNA-binding</keyword>
<dbReference type="InterPro" id="IPR001789">
    <property type="entry name" value="Sig_transdc_resp-reg_receiver"/>
</dbReference>
<dbReference type="SMART" id="SM00448">
    <property type="entry name" value="REC"/>
    <property type="match status" value="1"/>
</dbReference>
<keyword evidence="1" id="KW-0597">Phosphoprotein</keyword>
<dbReference type="Pfam" id="PF00072">
    <property type="entry name" value="Response_reg"/>
    <property type="match status" value="1"/>
</dbReference>
<evidence type="ECO:0000313" key="4">
    <source>
        <dbReference type="EMBL" id="SKA06772.1"/>
    </source>
</evidence>
<dbReference type="PROSITE" id="PS50930">
    <property type="entry name" value="HTH_LYTTR"/>
    <property type="match status" value="1"/>
</dbReference>